<protein>
    <submittedName>
        <fullName evidence="2">Alpha/beta hydrolase</fullName>
    </submittedName>
</protein>
<dbReference type="PANTHER" id="PTHR43689:SF8">
    <property type="entry name" value="ALPHA_BETA-HYDROLASES SUPERFAMILY PROTEIN"/>
    <property type="match status" value="1"/>
</dbReference>
<evidence type="ECO:0000313" key="3">
    <source>
        <dbReference type="Proteomes" id="UP000501003"/>
    </source>
</evidence>
<keyword evidence="2" id="KW-0378">Hydrolase</keyword>
<dbReference type="Pfam" id="PF00561">
    <property type="entry name" value="Abhydrolase_1"/>
    <property type="match status" value="1"/>
</dbReference>
<accession>A0A7D4PQ08</accession>
<reference evidence="2 3" key="1">
    <citation type="submission" date="2020-05" db="EMBL/GenBank/DDBJ databases">
        <title>Aquirufa sp. strain 15G-AUS-rot a new Aquirufa species.</title>
        <authorList>
            <person name="Pitt A."/>
            <person name="Hahn M.W."/>
        </authorList>
    </citation>
    <scope>NUCLEOTIDE SEQUENCE [LARGE SCALE GENOMIC DNA]</scope>
    <source>
        <strain evidence="2 3">15G-AUS-rot</strain>
    </source>
</reference>
<dbReference type="SUPFAM" id="SSF53474">
    <property type="entry name" value="alpha/beta-Hydrolases"/>
    <property type="match status" value="1"/>
</dbReference>
<gene>
    <name evidence="2" type="ORF">HRU87_00280</name>
</gene>
<proteinExistence type="predicted"/>
<dbReference type="EMBL" id="CP054056">
    <property type="protein sequence ID" value="QKJ24686.1"/>
    <property type="molecule type" value="Genomic_DNA"/>
</dbReference>
<dbReference type="PRINTS" id="PR00111">
    <property type="entry name" value="ABHYDROLASE"/>
</dbReference>
<dbReference type="PANTHER" id="PTHR43689">
    <property type="entry name" value="HYDROLASE"/>
    <property type="match status" value="1"/>
</dbReference>
<organism evidence="2 3">
    <name type="scientific">Aquiluna borgnonia</name>
    <dbReference type="NCBI Taxonomy" id="2499157"/>
    <lineage>
        <taxon>Bacteria</taxon>
        <taxon>Bacillati</taxon>
        <taxon>Actinomycetota</taxon>
        <taxon>Actinomycetes</taxon>
        <taxon>Micrococcales</taxon>
        <taxon>Microbacteriaceae</taxon>
        <taxon>Luna cluster</taxon>
        <taxon>Luna-1 subcluster</taxon>
        <taxon>Aquiluna</taxon>
    </lineage>
</organism>
<keyword evidence="3" id="KW-1185">Reference proteome</keyword>
<sequence length="321" mass="35072">MKRKVLTVSALILGVLLVVPFLVPVNSSGTLTNREAAKEVWGERSQFVEIAGNEVHLVSAGDPKAKQLFILLHGFGASALSYLPVLDELAAVGEVVAYDRAAFGFSERPESFSGTNPYSAKASLEVLDGIIDRFNQNQQVVLVGHSAGGQIAAAYALEHPERVDYLVLEDAAIYSSGGTPTWLNWLYFIPQLNHLGPALVSTIATSGLEILNQSYFDQNKITEQTLAHYTQPLKVVGWERAFWEFNRADRRLDVASRLAALKTKTLVLTGDNDTIVATEDSLRLAAELGLKPVVISECGHLPHEEQPQQFLKSVLSFTAEN</sequence>
<dbReference type="InterPro" id="IPR029058">
    <property type="entry name" value="AB_hydrolase_fold"/>
</dbReference>
<dbReference type="GO" id="GO:0016787">
    <property type="term" value="F:hydrolase activity"/>
    <property type="evidence" value="ECO:0007669"/>
    <property type="project" value="UniProtKB-KW"/>
</dbReference>
<evidence type="ECO:0000259" key="1">
    <source>
        <dbReference type="Pfam" id="PF00561"/>
    </source>
</evidence>
<dbReference type="InterPro" id="IPR000073">
    <property type="entry name" value="AB_hydrolase_1"/>
</dbReference>
<dbReference type="KEGG" id="aqg:HRU87_00280"/>
<dbReference type="RefSeq" id="WP_173492985.1">
    <property type="nucleotide sequence ID" value="NZ_CP054056.1"/>
</dbReference>
<name>A0A7D4PQ08_9MICO</name>
<dbReference type="AlphaFoldDB" id="A0A7D4PQ08"/>
<evidence type="ECO:0000313" key="2">
    <source>
        <dbReference type="EMBL" id="QKJ24686.1"/>
    </source>
</evidence>
<dbReference type="Gene3D" id="3.40.50.1820">
    <property type="entry name" value="alpha/beta hydrolase"/>
    <property type="match status" value="1"/>
</dbReference>
<dbReference type="Proteomes" id="UP000501003">
    <property type="component" value="Chromosome"/>
</dbReference>
<feature type="domain" description="AB hydrolase-1" evidence="1">
    <location>
        <begin position="68"/>
        <end position="306"/>
    </location>
</feature>